<reference evidence="3 4" key="1">
    <citation type="journal article" date="2011" name="J. Gen. Appl. Microbiol.">
        <title>Draft genome sequencing of the enigmatic basidiomycete Mixia osmundae.</title>
        <authorList>
            <person name="Nishida H."/>
            <person name="Nagatsuka Y."/>
            <person name="Sugiyama J."/>
        </authorList>
    </citation>
    <scope>NUCLEOTIDE SEQUENCE [LARGE SCALE GENOMIC DNA]</scope>
    <source>
        <strain evidence="4">CBS 9802 / IAM 14324 / JCM 22182 / KY 12970</strain>
    </source>
</reference>
<dbReference type="AlphaFoldDB" id="G7DTH7"/>
<name>G7DTH7_MIXOS</name>
<organism evidence="3 4">
    <name type="scientific">Mixia osmundae (strain CBS 9802 / IAM 14324 / JCM 22182 / KY 12970)</name>
    <dbReference type="NCBI Taxonomy" id="764103"/>
    <lineage>
        <taxon>Eukaryota</taxon>
        <taxon>Fungi</taxon>
        <taxon>Dikarya</taxon>
        <taxon>Basidiomycota</taxon>
        <taxon>Pucciniomycotina</taxon>
        <taxon>Mixiomycetes</taxon>
        <taxon>Mixiales</taxon>
        <taxon>Mixiaceae</taxon>
        <taxon>Mixia</taxon>
    </lineage>
</organism>
<evidence type="ECO:0000313" key="4">
    <source>
        <dbReference type="Proteomes" id="UP000009131"/>
    </source>
</evidence>
<gene>
    <name evidence="3" type="primary">Mo00470</name>
    <name evidence="3" type="ORF">E5Q_00470</name>
</gene>
<feature type="transmembrane region" description="Helical" evidence="2">
    <location>
        <begin position="6"/>
        <end position="27"/>
    </location>
</feature>
<comment type="caution">
    <text evidence="3">The sequence shown here is derived from an EMBL/GenBank/DDBJ whole genome shotgun (WGS) entry which is preliminary data.</text>
</comment>
<keyword evidence="2" id="KW-1133">Transmembrane helix</keyword>
<accession>G7DTH7</accession>
<sequence>MATAGDIAGAIITGLVFFGILIAVYIATTKSKEALAATKKDLKAKGYDVHSNTLAVRTDKRALTKEETQDAMQAGMMKGWKASTFNVPGIMQPVLGGTAHDKNKAEYDAKHAKKSRSEKKEATRA</sequence>
<dbReference type="HOGENOM" id="CLU_1918649_0_0_1"/>
<proteinExistence type="predicted"/>
<keyword evidence="2" id="KW-0812">Transmembrane</keyword>
<reference evidence="3 4" key="2">
    <citation type="journal article" date="2012" name="Open Biol.">
        <title>Characteristics of nucleosomes and linker DNA regions on the genome of the basidiomycete Mixia osmundae revealed by mono- and dinucleosome mapping.</title>
        <authorList>
            <person name="Nishida H."/>
            <person name="Kondo S."/>
            <person name="Matsumoto T."/>
            <person name="Suzuki Y."/>
            <person name="Yoshikawa H."/>
            <person name="Taylor T.D."/>
            <person name="Sugiyama J."/>
        </authorList>
    </citation>
    <scope>NUCLEOTIDE SEQUENCE [LARGE SCALE GENOMIC DNA]</scope>
    <source>
        <strain evidence="4">CBS 9802 / IAM 14324 / JCM 22182 / KY 12970</strain>
    </source>
</reference>
<dbReference type="InParanoid" id="G7DTH7"/>
<protein>
    <submittedName>
        <fullName evidence="3">Uncharacterized protein</fullName>
    </submittedName>
</protein>
<dbReference type="OrthoDB" id="2505950at2759"/>
<dbReference type="eggNOG" id="ENOG502SZ7M">
    <property type="taxonomic scope" value="Eukaryota"/>
</dbReference>
<evidence type="ECO:0000313" key="3">
    <source>
        <dbReference type="EMBL" id="GAA93824.1"/>
    </source>
</evidence>
<dbReference type="EMBL" id="BABT02000025">
    <property type="protein sequence ID" value="GAA93824.1"/>
    <property type="molecule type" value="Genomic_DNA"/>
</dbReference>
<evidence type="ECO:0000256" key="2">
    <source>
        <dbReference type="SAM" id="Phobius"/>
    </source>
</evidence>
<evidence type="ECO:0000256" key="1">
    <source>
        <dbReference type="SAM" id="MobiDB-lite"/>
    </source>
</evidence>
<feature type="region of interest" description="Disordered" evidence="1">
    <location>
        <begin position="96"/>
        <end position="125"/>
    </location>
</feature>
<keyword evidence="4" id="KW-1185">Reference proteome</keyword>
<dbReference type="Proteomes" id="UP000009131">
    <property type="component" value="Unassembled WGS sequence"/>
</dbReference>
<feature type="compositionally biased region" description="Basic and acidic residues" evidence="1">
    <location>
        <begin position="99"/>
        <end position="110"/>
    </location>
</feature>
<keyword evidence="2" id="KW-0472">Membrane</keyword>